<proteinExistence type="predicted"/>
<dbReference type="Proteomes" id="UP000677875">
    <property type="component" value="Unassembled WGS sequence"/>
</dbReference>
<reference evidence="1" key="1">
    <citation type="submission" date="2021-04" db="EMBL/GenBank/DDBJ databases">
        <title>Genome seq and assembly of Streptomyces sp. RG38.</title>
        <authorList>
            <person name="Chhetri G."/>
        </authorList>
    </citation>
    <scope>NUCLEOTIDE SEQUENCE</scope>
    <source>
        <strain evidence="1">RG38</strain>
    </source>
</reference>
<dbReference type="EMBL" id="JAGPNL010000001">
    <property type="protein sequence ID" value="MBQ0825685.1"/>
    <property type="molecule type" value="Genomic_DNA"/>
</dbReference>
<evidence type="ECO:0000313" key="2">
    <source>
        <dbReference type="Proteomes" id="UP000677875"/>
    </source>
</evidence>
<organism evidence="1 2">
    <name type="scientific">Streptomyces tagetis</name>
    <dbReference type="NCBI Taxonomy" id="2820809"/>
    <lineage>
        <taxon>Bacteria</taxon>
        <taxon>Bacillati</taxon>
        <taxon>Actinomycetota</taxon>
        <taxon>Actinomycetes</taxon>
        <taxon>Kitasatosporales</taxon>
        <taxon>Streptomycetaceae</taxon>
        <taxon>Streptomyces</taxon>
    </lineage>
</organism>
<sequence length="56" mass="5947">MARRAAMNSPEGAPAELMSLALPGRLPNWNVRLLCWGTGMMTATSALLAVEARYAG</sequence>
<name>A0A941AZ08_9ACTN</name>
<comment type="caution">
    <text evidence="1">The sequence shown here is derived from an EMBL/GenBank/DDBJ whole genome shotgun (WGS) entry which is preliminary data.</text>
</comment>
<gene>
    <name evidence="1" type="ORF">J5Y05_04040</name>
</gene>
<evidence type="ECO:0000313" key="1">
    <source>
        <dbReference type="EMBL" id="MBQ0825685.1"/>
    </source>
</evidence>
<protein>
    <submittedName>
        <fullName evidence="1">Uncharacterized protein</fullName>
    </submittedName>
</protein>
<dbReference type="AlphaFoldDB" id="A0A941AZ08"/>
<accession>A0A941AZ08</accession>
<keyword evidence="2" id="KW-1185">Reference proteome</keyword>